<feature type="region of interest" description="Disordered" evidence="3">
    <location>
        <begin position="620"/>
        <end position="720"/>
    </location>
</feature>
<reference evidence="5 6" key="1">
    <citation type="journal article" date="2015" name="Genome Biol.">
        <title>Comparative genomics of Steinernema reveals deeply conserved gene regulatory networks.</title>
        <authorList>
            <person name="Dillman A.R."/>
            <person name="Macchietto M."/>
            <person name="Porter C.F."/>
            <person name="Rogers A."/>
            <person name="Williams B."/>
            <person name="Antoshechkin I."/>
            <person name="Lee M.M."/>
            <person name="Goodwin Z."/>
            <person name="Lu X."/>
            <person name="Lewis E.E."/>
            <person name="Goodrich-Blair H."/>
            <person name="Stock S.P."/>
            <person name="Adams B.J."/>
            <person name="Sternberg P.W."/>
            <person name="Mortazavi A."/>
        </authorList>
    </citation>
    <scope>NUCLEOTIDE SEQUENCE [LARGE SCALE GENOMIC DNA]</scope>
    <source>
        <strain evidence="5 6">ALL</strain>
    </source>
</reference>
<feature type="region of interest" description="Disordered" evidence="3">
    <location>
        <begin position="491"/>
        <end position="527"/>
    </location>
</feature>
<feature type="compositionally biased region" description="Low complexity" evidence="3">
    <location>
        <begin position="577"/>
        <end position="587"/>
    </location>
</feature>
<gene>
    <name evidence="5" type="ORF">L596_024953</name>
</gene>
<evidence type="ECO:0000259" key="4">
    <source>
        <dbReference type="Pfam" id="PF13891"/>
    </source>
</evidence>
<dbReference type="PANTHER" id="PTHR13328:SF4">
    <property type="entry name" value="NEGATIVE ELONGATION FACTOR A"/>
    <property type="match status" value="1"/>
</dbReference>
<feature type="compositionally biased region" description="Polar residues" evidence="3">
    <location>
        <begin position="549"/>
        <end position="558"/>
    </location>
</feature>
<evidence type="ECO:0000256" key="1">
    <source>
        <dbReference type="ARBA" id="ARBA00004123"/>
    </source>
</evidence>
<dbReference type="GO" id="GO:0005634">
    <property type="term" value="C:nucleus"/>
    <property type="evidence" value="ECO:0007669"/>
    <property type="project" value="UniProtKB-SubCell"/>
</dbReference>
<evidence type="ECO:0000256" key="2">
    <source>
        <dbReference type="ARBA" id="ARBA00023242"/>
    </source>
</evidence>
<feature type="compositionally biased region" description="Polar residues" evidence="3">
    <location>
        <begin position="831"/>
        <end position="859"/>
    </location>
</feature>
<name>A0A4U5M6D0_STECR</name>
<feature type="compositionally biased region" description="Low complexity" evidence="3">
    <location>
        <begin position="816"/>
        <end position="830"/>
    </location>
</feature>
<dbReference type="InterPro" id="IPR052828">
    <property type="entry name" value="NELF-A_domain"/>
</dbReference>
<comment type="caution">
    <text evidence="5">The sequence shown here is derived from an EMBL/GenBank/DDBJ whole genome shotgun (WGS) entry which is preliminary data.</text>
</comment>
<feature type="compositionally biased region" description="Pro residues" evidence="3">
    <location>
        <begin position="564"/>
        <end position="576"/>
    </location>
</feature>
<keyword evidence="6" id="KW-1185">Reference proteome</keyword>
<feature type="domain" description="KANL2-like probable zinc-finger" evidence="4">
    <location>
        <begin position="424"/>
        <end position="484"/>
    </location>
</feature>
<feature type="region of interest" description="Disordered" evidence="3">
    <location>
        <begin position="542"/>
        <end position="593"/>
    </location>
</feature>
<sequence length="1305" mass="144057">MGGFALRTTRALSAASSSPHPSLLQQRLIRCAAAREESPLLLPKTTILPRRQQHQLSCHFWASCDPPSPARSHPLPLFLGTPNRPHVYGLCAYTDQQQFSVAYWQIQIRQLDYDIRVESIVHRRARSDVHHCTAISQPSATNHLFDEYTCTNIVRIPVFGLHFRDSGAFGFDGGTWRALLGGGADVEAAGWKGGARSGGKCARGERDLSGVHDLVNADCYTIVVPANVRFRGVDMQLDVKIDQKTLAAASDISKVVEEAVVQSRTRRSTMAVATAEPLCATTSSAYVEANGIPTTPAAQTPSSSLFGASEAPSQSSDAIAQPCTSTTMSSPSGSNGSHDNIVPCSSSSSSSQNLSQTPQQNNCNNNSSQNDLLSSPSKPSQDPPPPPSEDGAPAAPAKPPAKKRRQKDQAQSVFCCFVDDNKEFQCKQRAILKYQYCIRHILLDVTAPYKRCQHERKPKSKKDVPVKCTNAIHVSKNEDFCSTHLIMLGRREPKKKSGHKEENGAPASAAATETTIESVDSPACATPSTGEIYSQTHDPYSEHMFEEGNSCSSTTNSMQWQPSSVPPTSVPPPPHQQPVVMQQQPPQRYDMQPMSVENNGYLQQSPYDGVTVGEFVSSQMAQAQMQQPPVHPTSQPQQVPPQQVHHQQHHPRPAQIQSQPHQVPYDQHAHQQQMQPPHTPHTPHTPLTPNKMASPLQVGTMSNGNSATQSPFHSPYPYSSQETVGHYVQRQLPHLQQQMQQQQQPQIQPQAPQQMPAMQRHPQHLQHSQQQPQQYQPPPLSQNLSQNPSQQQIQVQQQPQPVQQHQFVQPAPPPLSRRQSVQQSVAVQQQKATMVSRTPTVSSLLSRPQNSHPHQQPAMTRQFQRVVVQQQGLPPSGAPKMVVTAVPQINNVLPWNAPVQVVLEKPQQLDPKLKVPHYTCEEAEAKIKPEEDDDSFLDAYLQSDEKRPPKKKMILKPKRYRMKMIGSYRNVPSVDHMCKMFEDSDFDKTDLFPLGLEPSDDEDSYSDDDFFNISGDWCRRMAHDGIANPSTSSSLTPATELYMLKKQLRLERHRLLRLARINAPILVASKTHANSAGAALRHRSMRIRDTPYNLTKTTGSTCVHMVPNANPDGSSKRCSEPAVPRSFHCRDHICDTKDQHVFQFCENKCGKTLSMVEAHAFEMICAACHRAKESKEKAEVAAAEAAAASAAADSIHSNPNSGMMIIDGGMPNPSEAVYSDPFLGIHDSDANEEGVLDVVRNLGFDDSDITEMMAELPVDDDLGMDPYMSMSTMQPGGQDGMNHDWCDVEDFLAAEGWGTSDLSSL</sequence>
<evidence type="ECO:0000313" key="6">
    <source>
        <dbReference type="Proteomes" id="UP000298663"/>
    </source>
</evidence>
<feature type="region of interest" description="Disordered" evidence="3">
    <location>
        <begin position="292"/>
        <end position="406"/>
    </location>
</feature>
<evidence type="ECO:0000256" key="3">
    <source>
        <dbReference type="SAM" id="MobiDB-lite"/>
    </source>
</evidence>
<dbReference type="Pfam" id="PF13891">
    <property type="entry name" value="zf-C3HC3H_KANSL2"/>
    <property type="match status" value="1"/>
</dbReference>
<accession>A0A4U5M6D0</accession>
<feature type="compositionally biased region" description="Low complexity" evidence="3">
    <location>
        <begin position="620"/>
        <end position="645"/>
    </location>
</feature>
<evidence type="ECO:0000313" key="5">
    <source>
        <dbReference type="EMBL" id="TKR64419.1"/>
    </source>
</evidence>
<reference evidence="5 6" key="2">
    <citation type="journal article" date="2019" name="G3 (Bethesda)">
        <title>Hybrid Assembly of the Genome of the Entomopathogenic Nematode Steinernema carpocapsae Identifies the X-Chromosome.</title>
        <authorList>
            <person name="Serra L."/>
            <person name="Macchietto M."/>
            <person name="Macias-Munoz A."/>
            <person name="McGill C.J."/>
            <person name="Rodriguez I.M."/>
            <person name="Rodriguez B."/>
            <person name="Murad R."/>
            <person name="Mortazavi A."/>
        </authorList>
    </citation>
    <scope>NUCLEOTIDE SEQUENCE [LARGE SCALE GENOMIC DNA]</scope>
    <source>
        <strain evidence="5 6">ALL</strain>
    </source>
</reference>
<feature type="compositionally biased region" description="Low complexity" evidence="3">
    <location>
        <begin position="670"/>
        <end position="689"/>
    </location>
</feature>
<dbReference type="OrthoDB" id="10038011at2759"/>
<feature type="compositionally biased region" description="Low complexity" evidence="3">
    <location>
        <begin position="734"/>
        <end position="774"/>
    </location>
</feature>
<organism evidence="5 6">
    <name type="scientific">Steinernema carpocapsae</name>
    <name type="common">Entomopathogenic nematode</name>
    <dbReference type="NCBI Taxonomy" id="34508"/>
    <lineage>
        <taxon>Eukaryota</taxon>
        <taxon>Metazoa</taxon>
        <taxon>Ecdysozoa</taxon>
        <taxon>Nematoda</taxon>
        <taxon>Chromadorea</taxon>
        <taxon>Rhabditida</taxon>
        <taxon>Tylenchina</taxon>
        <taxon>Panagrolaimomorpha</taxon>
        <taxon>Strongyloidoidea</taxon>
        <taxon>Steinernematidae</taxon>
        <taxon>Steinernema</taxon>
    </lineage>
</organism>
<keyword evidence="2" id="KW-0539">Nucleus</keyword>
<proteinExistence type="predicted"/>
<feature type="compositionally biased region" description="Low complexity" evidence="3">
    <location>
        <begin position="504"/>
        <end position="517"/>
    </location>
</feature>
<dbReference type="PANTHER" id="PTHR13328">
    <property type="entry name" value="NEGATIVE ELONGATION FACTOR A NELF-A"/>
    <property type="match status" value="1"/>
</dbReference>
<comment type="subcellular location">
    <subcellularLocation>
        <location evidence="1">Nucleus</location>
    </subcellularLocation>
</comment>
<feature type="compositionally biased region" description="Low complexity" evidence="3">
    <location>
        <begin position="345"/>
        <end position="380"/>
    </location>
</feature>
<dbReference type="Proteomes" id="UP000298663">
    <property type="component" value="Unassembled WGS sequence"/>
</dbReference>
<dbReference type="EMBL" id="AZBU02000009">
    <property type="protein sequence ID" value="TKR64419.1"/>
    <property type="molecule type" value="Genomic_DNA"/>
</dbReference>
<feature type="region of interest" description="Disordered" evidence="3">
    <location>
        <begin position="734"/>
        <end position="859"/>
    </location>
</feature>
<protein>
    <recommendedName>
        <fullName evidence="4">KANL2-like probable zinc-finger domain-containing protein</fullName>
    </recommendedName>
</protein>
<dbReference type="STRING" id="34508.A0A4U5M6D0"/>
<dbReference type="InterPro" id="IPR025927">
    <property type="entry name" value="Znf_KANL2-like"/>
</dbReference>
<feature type="compositionally biased region" description="Polar residues" evidence="3">
    <location>
        <begin position="292"/>
        <end position="338"/>
    </location>
</feature>
<feature type="compositionally biased region" description="Polar residues" evidence="3">
    <location>
        <begin position="697"/>
        <end position="720"/>
    </location>
</feature>
<feature type="compositionally biased region" description="Low complexity" evidence="3">
    <location>
        <begin position="781"/>
        <end position="809"/>
    </location>
</feature>